<sequence>MTGFLSLLSPTETSTNNDRSRSHERQATSWPVGGQVSDDEVCRTQIEAKSASARSVEGSKSVDEAYQRSSEAYRRSEETYERSGERRLGLSVGSAFLTTLERVSVALLRKKCRFAVLGGSATPMCDSCN</sequence>
<feature type="compositionally biased region" description="Polar residues" evidence="1">
    <location>
        <begin position="8"/>
        <end position="17"/>
    </location>
</feature>
<keyword evidence="3" id="KW-1185">Reference proteome</keyword>
<reference evidence="2 3" key="1">
    <citation type="submission" date="2019-07" db="EMBL/GenBank/DDBJ databases">
        <title>De Novo Assembly of kiwifruit Actinidia rufa.</title>
        <authorList>
            <person name="Sugita-Konishi S."/>
            <person name="Sato K."/>
            <person name="Mori E."/>
            <person name="Abe Y."/>
            <person name="Kisaki G."/>
            <person name="Hamano K."/>
            <person name="Suezawa K."/>
            <person name="Otani M."/>
            <person name="Fukuda T."/>
            <person name="Manabe T."/>
            <person name="Gomi K."/>
            <person name="Tabuchi M."/>
            <person name="Akimitsu K."/>
            <person name="Kataoka I."/>
        </authorList>
    </citation>
    <scope>NUCLEOTIDE SEQUENCE [LARGE SCALE GENOMIC DNA]</scope>
    <source>
        <strain evidence="3">cv. Fuchu</strain>
    </source>
</reference>
<evidence type="ECO:0000313" key="3">
    <source>
        <dbReference type="Proteomes" id="UP000585474"/>
    </source>
</evidence>
<dbReference type="Proteomes" id="UP000585474">
    <property type="component" value="Unassembled WGS sequence"/>
</dbReference>
<dbReference type="EMBL" id="BJWL01000029">
    <property type="protein sequence ID" value="GFZ21045.1"/>
    <property type="molecule type" value="Genomic_DNA"/>
</dbReference>
<name>A0A7J0HDJ2_9ERIC</name>
<gene>
    <name evidence="2" type="ORF">Acr_29g0002070</name>
</gene>
<dbReference type="AlphaFoldDB" id="A0A7J0HDJ2"/>
<accession>A0A7J0HDJ2</accession>
<feature type="region of interest" description="Disordered" evidence="1">
    <location>
        <begin position="1"/>
        <end position="36"/>
    </location>
</feature>
<evidence type="ECO:0000256" key="1">
    <source>
        <dbReference type="SAM" id="MobiDB-lite"/>
    </source>
</evidence>
<proteinExistence type="predicted"/>
<comment type="caution">
    <text evidence="2">The sequence shown here is derived from an EMBL/GenBank/DDBJ whole genome shotgun (WGS) entry which is preliminary data.</text>
</comment>
<protein>
    <submittedName>
        <fullName evidence="2">Uncharacterized protein</fullName>
    </submittedName>
</protein>
<feature type="region of interest" description="Disordered" evidence="1">
    <location>
        <begin position="52"/>
        <end position="86"/>
    </location>
</feature>
<evidence type="ECO:0000313" key="2">
    <source>
        <dbReference type="EMBL" id="GFZ21045.1"/>
    </source>
</evidence>
<organism evidence="2 3">
    <name type="scientific">Actinidia rufa</name>
    <dbReference type="NCBI Taxonomy" id="165716"/>
    <lineage>
        <taxon>Eukaryota</taxon>
        <taxon>Viridiplantae</taxon>
        <taxon>Streptophyta</taxon>
        <taxon>Embryophyta</taxon>
        <taxon>Tracheophyta</taxon>
        <taxon>Spermatophyta</taxon>
        <taxon>Magnoliopsida</taxon>
        <taxon>eudicotyledons</taxon>
        <taxon>Gunneridae</taxon>
        <taxon>Pentapetalae</taxon>
        <taxon>asterids</taxon>
        <taxon>Ericales</taxon>
        <taxon>Actinidiaceae</taxon>
        <taxon>Actinidia</taxon>
    </lineage>
</organism>
<feature type="compositionally biased region" description="Basic and acidic residues" evidence="1">
    <location>
        <begin position="60"/>
        <end position="86"/>
    </location>
</feature>